<gene>
    <name evidence="1" type="ORF">FRZ32_05230</name>
</gene>
<reference evidence="1 2" key="1">
    <citation type="journal article" date="2015" name="J. Microbiol.">
        <title>Sphingosinicella ginsenosidimutans sp. nov., with ginsenoside converting activity.</title>
        <authorList>
            <person name="Kim J.K."/>
            <person name="Kang M.S."/>
            <person name="Park S.C."/>
            <person name="Kim K.M."/>
            <person name="Choi K."/>
            <person name="Yoon M.H."/>
            <person name="Im W.T."/>
        </authorList>
    </citation>
    <scope>NUCLEOTIDE SEQUENCE [LARGE SCALE GENOMIC DNA]</scope>
    <source>
        <strain evidence="1 2">BS-11</strain>
    </source>
</reference>
<dbReference type="OrthoDB" id="7428103at2"/>
<evidence type="ECO:0000313" key="1">
    <source>
        <dbReference type="EMBL" id="TXC64926.1"/>
    </source>
</evidence>
<keyword evidence="2" id="KW-1185">Reference proteome</keyword>
<dbReference type="Proteomes" id="UP000321249">
    <property type="component" value="Unassembled WGS sequence"/>
</dbReference>
<organism evidence="1 2">
    <name type="scientific">Allosphingosinicella ginsenosidimutans</name>
    <dbReference type="NCBI Taxonomy" id="1176539"/>
    <lineage>
        <taxon>Bacteria</taxon>
        <taxon>Pseudomonadati</taxon>
        <taxon>Pseudomonadota</taxon>
        <taxon>Alphaproteobacteria</taxon>
        <taxon>Sphingomonadales</taxon>
        <taxon>Sphingomonadaceae</taxon>
        <taxon>Allosphingosinicella</taxon>
    </lineage>
</organism>
<evidence type="ECO:0000313" key="2">
    <source>
        <dbReference type="Proteomes" id="UP000321249"/>
    </source>
</evidence>
<dbReference type="AlphaFoldDB" id="A0A5C6TZ95"/>
<proteinExistence type="predicted"/>
<dbReference type="PROSITE" id="PS51257">
    <property type="entry name" value="PROKAR_LIPOPROTEIN"/>
    <property type="match status" value="1"/>
</dbReference>
<accession>A0A5C6TZ95</accession>
<dbReference type="EMBL" id="VOQQ01000001">
    <property type="protein sequence ID" value="TXC64926.1"/>
    <property type="molecule type" value="Genomic_DNA"/>
</dbReference>
<name>A0A5C6TZ95_9SPHN</name>
<sequence>MSLLRSGLALAAAAALLGGCATDQGSGARAGASVTRFHLGEPIARGSILIEPGNSGDAGSLEFAQLSGPVARELTRLGWTIVPPGATSEQVATMRVVQTMREGPARRSGLSIGLGGATGGYRSGVGVGVGGTIPIGGARRGGILVTSLAIRIQRRSDATVAWEGRAEIEAAAGSPLADQRVAVDRLATALFQDFPGESGRTITVR</sequence>
<protein>
    <submittedName>
        <fullName evidence="1">DUF4136 domain-containing protein</fullName>
    </submittedName>
</protein>
<comment type="caution">
    <text evidence="1">The sequence shown here is derived from an EMBL/GenBank/DDBJ whole genome shotgun (WGS) entry which is preliminary data.</text>
</comment>